<evidence type="ECO:0000313" key="2">
    <source>
        <dbReference type="EMBL" id="KAF5783813.1"/>
    </source>
</evidence>
<evidence type="ECO:0000256" key="1">
    <source>
        <dbReference type="SAM" id="MobiDB-lite"/>
    </source>
</evidence>
<protein>
    <submittedName>
        <fullName evidence="2">Uncharacterized protein</fullName>
    </submittedName>
</protein>
<organism evidence="2 3">
    <name type="scientific">Helianthus annuus</name>
    <name type="common">Common sunflower</name>
    <dbReference type="NCBI Taxonomy" id="4232"/>
    <lineage>
        <taxon>Eukaryota</taxon>
        <taxon>Viridiplantae</taxon>
        <taxon>Streptophyta</taxon>
        <taxon>Embryophyta</taxon>
        <taxon>Tracheophyta</taxon>
        <taxon>Spermatophyta</taxon>
        <taxon>Magnoliopsida</taxon>
        <taxon>eudicotyledons</taxon>
        <taxon>Gunneridae</taxon>
        <taxon>Pentapetalae</taxon>
        <taxon>asterids</taxon>
        <taxon>campanulids</taxon>
        <taxon>Asterales</taxon>
        <taxon>Asteraceae</taxon>
        <taxon>Asteroideae</taxon>
        <taxon>Heliantheae alliance</taxon>
        <taxon>Heliantheae</taxon>
        <taxon>Helianthus</taxon>
    </lineage>
</organism>
<reference evidence="2" key="1">
    <citation type="journal article" date="2017" name="Nature">
        <title>The sunflower genome provides insights into oil metabolism, flowering and Asterid evolution.</title>
        <authorList>
            <person name="Badouin H."/>
            <person name="Gouzy J."/>
            <person name="Grassa C.J."/>
            <person name="Murat F."/>
            <person name="Staton S.E."/>
            <person name="Cottret L."/>
            <person name="Lelandais-Briere C."/>
            <person name="Owens G.L."/>
            <person name="Carrere S."/>
            <person name="Mayjonade B."/>
            <person name="Legrand L."/>
            <person name="Gill N."/>
            <person name="Kane N.C."/>
            <person name="Bowers J.E."/>
            <person name="Hubner S."/>
            <person name="Bellec A."/>
            <person name="Berard A."/>
            <person name="Berges H."/>
            <person name="Blanchet N."/>
            <person name="Boniface M.C."/>
            <person name="Brunel D."/>
            <person name="Catrice O."/>
            <person name="Chaidir N."/>
            <person name="Claudel C."/>
            <person name="Donnadieu C."/>
            <person name="Faraut T."/>
            <person name="Fievet G."/>
            <person name="Helmstetter N."/>
            <person name="King M."/>
            <person name="Knapp S.J."/>
            <person name="Lai Z."/>
            <person name="Le Paslier M.C."/>
            <person name="Lippi Y."/>
            <person name="Lorenzon L."/>
            <person name="Mandel J.R."/>
            <person name="Marage G."/>
            <person name="Marchand G."/>
            <person name="Marquand E."/>
            <person name="Bret-Mestries E."/>
            <person name="Morien E."/>
            <person name="Nambeesan S."/>
            <person name="Nguyen T."/>
            <person name="Pegot-Espagnet P."/>
            <person name="Pouilly N."/>
            <person name="Raftis F."/>
            <person name="Sallet E."/>
            <person name="Schiex T."/>
            <person name="Thomas J."/>
            <person name="Vandecasteele C."/>
            <person name="Vares D."/>
            <person name="Vear F."/>
            <person name="Vautrin S."/>
            <person name="Crespi M."/>
            <person name="Mangin B."/>
            <person name="Burke J.M."/>
            <person name="Salse J."/>
            <person name="Munos S."/>
            <person name="Vincourt P."/>
            <person name="Rieseberg L.H."/>
            <person name="Langlade N.B."/>
        </authorList>
    </citation>
    <scope>NUCLEOTIDE SEQUENCE</scope>
    <source>
        <tissue evidence="2">Leaves</tissue>
    </source>
</reference>
<reference evidence="2" key="2">
    <citation type="submission" date="2020-06" db="EMBL/GenBank/DDBJ databases">
        <title>Helianthus annuus Genome sequencing and assembly Release 2.</title>
        <authorList>
            <person name="Gouzy J."/>
            <person name="Langlade N."/>
            <person name="Munos S."/>
        </authorList>
    </citation>
    <scope>NUCLEOTIDE SEQUENCE</scope>
    <source>
        <tissue evidence="2">Leaves</tissue>
    </source>
</reference>
<dbReference type="EMBL" id="MNCJ02000326">
    <property type="protein sequence ID" value="KAF5783813.1"/>
    <property type="molecule type" value="Genomic_DNA"/>
</dbReference>
<comment type="caution">
    <text evidence="2">The sequence shown here is derived from an EMBL/GenBank/DDBJ whole genome shotgun (WGS) entry which is preliminary data.</text>
</comment>
<accession>A0A9K3HSE5</accession>
<dbReference type="Gramene" id="mRNA:HanXRQr2_Chr11g0512191">
    <property type="protein sequence ID" value="CDS:HanXRQr2_Chr11g0512191.1"/>
    <property type="gene ID" value="HanXRQr2_Chr11g0512191"/>
</dbReference>
<evidence type="ECO:0000313" key="3">
    <source>
        <dbReference type="Proteomes" id="UP000215914"/>
    </source>
</evidence>
<proteinExistence type="predicted"/>
<dbReference type="Proteomes" id="UP000215914">
    <property type="component" value="Unassembled WGS sequence"/>
</dbReference>
<gene>
    <name evidence="2" type="ORF">HanXRQr2_Chr11g0512191</name>
</gene>
<feature type="region of interest" description="Disordered" evidence="1">
    <location>
        <begin position="1"/>
        <end position="75"/>
    </location>
</feature>
<name>A0A9K3HSE5_HELAN</name>
<sequence length="75" mass="8080">MSGAPSREGMLRPGSNTSTTGNKPQSFQRPINQKPPSEGQVDNRFKDSNTQPVKGLETTPANPPSFQADTHADNK</sequence>
<dbReference type="AlphaFoldDB" id="A0A9K3HSE5"/>
<keyword evidence="3" id="KW-1185">Reference proteome</keyword>
<feature type="compositionally biased region" description="Polar residues" evidence="1">
    <location>
        <begin position="14"/>
        <end position="35"/>
    </location>
</feature>